<dbReference type="GO" id="GO:0016020">
    <property type="term" value="C:membrane"/>
    <property type="evidence" value="ECO:0007669"/>
    <property type="project" value="InterPro"/>
</dbReference>
<accession>A0A9X1BR19</accession>
<dbReference type="Proteomes" id="UP000643207">
    <property type="component" value="Unassembled WGS sequence"/>
</dbReference>
<reference evidence="4 5" key="1">
    <citation type="submission" date="2021-01" db="EMBL/GenBank/DDBJ databases">
        <title>Piscinibacter sp. Jin2 Genome sequencing and assembly.</title>
        <authorList>
            <person name="Kim I."/>
        </authorList>
    </citation>
    <scope>NUCLEOTIDE SEQUENCE [LARGE SCALE GENOMIC DNA]</scope>
    <source>
        <strain evidence="4 5">Jin2</strain>
    </source>
</reference>
<name>A0A9X1BR19_9BURK</name>
<gene>
    <name evidence="4" type="ORF">JI742_04360</name>
</gene>
<keyword evidence="4" id="KW-0449">Lipoprotein</keyword>
<proteinExistence type="inferred from homology"/>
<comment type="caution">
    <text evidence="4">The sequence shown here is derived from an EMBL/GenBank/DDBJ whole genome shotgun (WGS) entry which is preliminary data.</text>
</comment>
<dbReference type="AlphaFoldDB" id="A0A9X1BR19"/>
<comment type="similarity">
    <text evidence="1">Belongs to the MlaA family.</text>
</comment>
<evidence type="ECO:0000256" key="2">
    <source>
        <dbReference type="ARBA" id="ARBA00022729"/>
    </source>
</evidence>
<dbReference type="PANTHER" id="PTHR30035">
    <property type="entry name" value="LIPOPROTEIN VACJ-RELATED"/>
    <property type="match status" value="1"/>
</dbReference>
<evidence type="ECO:0000256" key="3">
    <source>
        <dbReference type="SAM" id="SignalP"/>
    </source>
</evidence>
<dbReference type="PROSITE" id="PS51257">
    <property type="entry name" value="PROKAR_LIPOPROTEIN"/>
    <property type="match status" value="1"/>
</dbReference>
<organism evidence="4 5">
    <name type="scientific">Aquariibacter lacus</name>
    <dbReference type="NCBI Taxonomy" id="2801332"/>
    <lineage>
        <taxon>Bacteria</taxon>
        <taxon>Pseudomonadati</taxon>
        <taxon>Pseudomonadota</taxon>
        <taxon>Betaproteobacteria</taxon>
        <taxon>Burkholderiales</taxon>
        <taxon>Sphaerotilaceae</taxon>
        <taxon>Aquariibacter</taxon>
    </lineage>
</organism>
<dbReference type="GO" id="GO:0120010">
    <property type="term" value="P:intermembrane phospholipid transfer"/>
    <property type="evidence" value="ECO:0007669"/>
    <property type="project" value="TreeGrafter"/>
</dbReference>
<dbReference type="RefSeq" id="WP_201824286.1">
    <property type="nucleotide sequence ID" value="NZ_JAERRA010000001.1"/>
</dbReference>
<protein>
    <submittedName>
        <fullName evidence="4">VacJ family lipoprotein</fullName>
    </submittedName>
</protein>
<dbReference type="PRINTS" id="PR01805">
    <property type="entry name" value="VACJLIPOPROT"/>
</dbReference>
<feature type="chain" id="PRO_5040829691" evidence="3">
    <location>
        <begin position="25"/>
        <end position="244"/>
    </location>
</feature>
<evidence type="ECO:0000256" key="1">
    <source>
        <dbReference type="ARBA" id="ARBA00010634"/>
    </source>
</evidence>
<dbReference type="PANTHER" id="PTHR30035:SF3">
    <property type="entry name" value="INTERMEMBRANE PHOSPHOLIPID TRANSPORT SYSTEM LIPOPROTEIN MLAA"/>
    <property type="match status" value="1"/>
</dbReference>
<evidence type="ECO:0000313" key="4">
    <source>
        <dbReference type="EMBL" id="MBL0719118.1"/>
    </source>
</evidence>
<dbReference type="EMBL" id="JAERRA010000001">
    <property type="protein sequence ID" value="MBL0719118.1"/>
    <property type="molecule type" value="Genomic_DNA"/>
</dbReference>
<dbReference type="InterPro" id="IPR007428">
    <property type="entry name" value="MlaA"/>
</dbReference>
<feature type="signal peptide" evidence="3">
    <location>
        <begin position="1"/>
        <end position="24"/>
    </location>
</feature>
<dbReference type="Pfam" id="PF04333">
    <property type="entry name" value="MlaA"/>
    <property type="match status" value="1"/>
</dbReference>
<sequence length="244" mass="26637">MNTARQPLRLPLALALALTLGACATTQNPDPLEPVNRKIFAFNEALDEAVVEPAARGYRAVTPELVRTGITNVFANFRDLWSALNNVLQGKGEAAASDWTRFATNTTLGFGGLLDWATPMGLKRYNEDFGQTLGHWGVGSGAYLVLPLFGPTSLRDVSDLPLGNAFSPLVFVDGTGEVIALTGLRIIEIRAQLLDAGQLIDQIALDKYSFVRNAFLQRRQNLVYDGAPPELPQNEERYDLPARP</sequence>
<keyword evidence="2 3" id="KW-0732">Signal</keyword>
<keyword evidence="5" id="KW-1185">Reference proteome</keyword>
<evidence type="ECO:0000313" key="5">
    <source>
        <dbReference type="Proteomes" id="UP000643207"/>
    </source>
</evidence>